<accession>A0A3D0KHZ0</accession>
<sequence>MLINAWAQRPVRRRPAPEKRSAEALGYVEWLAFLAKLHMTNVISATWIMLFTKDISSSRTPHAPTADENIVSETNAVNTKFISVKKYRKKSKSKYPFLT</sequence>
<proteinExistence type="predicted"/>
<reference evidence="1" key="1">
    <citation type="journal article" date="2018" name="Nat. Biotechnol.">
        <title>A standardized bacterial taxonomy based on genome phylogeny substantially revises the tree of life.</title>
        <authorList>
            <person name="Parks D.H."/>
            <person name="Chuvochina M."/>
            <person name="Waite D.W."/>
            <person name="Rinke C."/>
            <person name="Skarshewski A."/>
            <person name="Chaumeil P.A."/>
            <person name="Hugenholtz P."/>
        </authorList>
    </citation>
    <scope>NUCLEOTIDE SEQUENCE [LARGE SCALE GENOMIC DNA]</scope>
    <source>
        <strain evidence="1">UBA11284</strain>
    </source>
</reference>
<organism evidence="1">
    <name type="scientific">Halomonas campaniensis</name>
    <dbReference type="NCBI Taxonomy" id="213554"/>
    <lineage>
        <taxon>Bacteria</taxon>
        <taxon>Pseudomonadati</taxon>
        <taxon>Pseudomonadota</taxon>
        <taxon>Gammaproteobacteria</taxon>
        <taxon>Oceanospirillales</taxon>
        <taxon>Halomonadaceae</taxon>
        <taxon>Halomonas</taxon>
    </lineage>
</organism>
<comment type="caution">
    <text evidence="1">The sequence shown here is derived from an EMBL/GenBank/DDBJ whole genome shotgun (WGS) entry which is preliminary data.</text>
</comment>
<dbReference type="AlphaFoldDB" id="A0A3D0KHZ0"/>
<protein>
    <submittedName>
        <fullName evidence="1">Uncharacterized protein</fullName>
    </submittedName>
</protein>
<evidence type="ECO:0000313" key="1">
    <source>
        <dbReference type="EMBL" id="HCA03094.1"/>
    </source>
</evidence>
<dbReference type="EMBL" id="DOTR01000074">
    <property type="protein sequence ID" value="HCA03094.1"/>
    <property type="molecule type" value="Genomic_DNA"/>
</dbReference>
<name>A0A3D0KHZ0_9GAMM</name>
<gene>
    <name evidence="1" type="ORF">DEO68_13170</name>
</gene>